<dbReference type="EMBL" id="MCGE01000001">
    <property type="protein sequence ID" value="ORZ26104.1"/>
    <property type="molecule type" value="Genomic_DNA"/>
</dbReference>
<evidence type="ECO:0000313" key="5">
    <source>
        <dbReference type="EMBL" id="ORZ26104.1"/>
    </source>
</evidence>
<feature type="transmembrane region" description="Helical" evidence="3">
    <location>
        <begin position="57"/>
        <end position="77"/>
    </location>
</feature>
<dbReference type="PANTHER" id="PTHR11360:SF284">
    <property type="entry name" value="EG:103B4.3 PROTEIN-RELATED"/>
    <property type="match status" value="1"/>
</dbReference>
<dbReference type="InterPro" id="IPR036259">
    <property type="entry name" value="MFS_trans_sf"/>
</dbReference>
<feature type="transmembrane region" description="Helical" evidence="3">
    <location>
        <begin position="89"/>
        <end position="109"/>
    </location>
</feature>
<evidence type="ECO:0000313" key="6">
    <source>
        <dbReference type="Proteomes" id="UP000193560"/>
    </source>
</evidence>
<sequence length="320" mass="34209">MVIGTVLAPLGLILASFATQLWHIYLSQGILFGIGATFVFSPSIGLPSQWFVKRRAFATGIAVSGSGIGGVCLSPMTQNLIENLGYRNALRVLGALIFGLLCIATALAMSRFKPSPSKRPWYALVDTSLLGTQFNLLVLFAFLVPFGYISAFFLMPTYATSIGIDRGHGAALVSIMSATNAVCRITLGFLGDRFGRLNIMFLSTFLSAIFTMILWQFSVSYGVYIAYALLFGLSAGAFVSMIPAVTFDIVGIENVQCGLGMAYAGTTIGNLMGTPLSGLLQSHYGWTATIQWCGALTMAASLVALALRMVRADFKVHAKV</sequence>
<feature type="transmembrane region" description="Helical" evidence="3">
    <location>
        <begin position="286"/>
        <end position="307"/>
    </location>
</feature>
<dbReference type="Proteomes" id="UP000193560">
    <property type="component" value="Unassembled WGS sequence"/>
</dbReference>
<keyword evidence="6" id="KW-1185">Reference proteome</keyword>
<comment type="subcellular location">
    <subcellularLocation>
        <location evidence="1">Membrane</location>
        <topology evidence="1">Multi-pass membrane protein</topology>
    </subcellularLocation>
</comment>
<dbReference type="InterPro" id="IPR050327">
    <property type="entry name" value="Proton-linked_MCT"/>
</dbReference>
<dbReference type="AlphaFoldDB" id="A0A1X2J4F2"/>
<protein>
    <submittedName>
        <fullName evidence="5">Major facilitator superfamily domain-containing protein</fullName>
    </submittedName>
</protein>
<dbReference type="Pfam" id="PF07690">
    <property type="entry name" value="MFS_1"/>
    <property type="match status" value="1"/>
</dbReference>
<feature type="transmembrane region" description="Helical" evidence="3">
    <location>
        <begin position="169"/>
        <end position="190"/>
    </location>
</feature>
<reference evidence="5 6" key="1">
    <citation type="submission" date="2016-07" db="EMBL/GenBank/DDBJ databases">
        <title>Pervasive Adenine N6-methylation of Active Genes in Fungi.</title>
        <authorList>
            <consortium name="DOE Joint Genome Institute"/>
            <person name="Mondo S.J."/>
            <person name="Dannebaum R.O."/>
            <person name="Kuo R.C."/>
            <person name="Labutti K."/>
            <person name="Haridas S."/>
            <person name="Kuo A."/>
            <person name="Salamov A."/>
            <person name="Ahrendt S.R."/>
            <person name="Lipzen A."/>
            <person name="Sullivan W."/>
            <person name="Andreopoulos W.B."/>
            <person name="Clum A."/>
            <person name="Lindquist E."/>
            <person name="Daum C."/>
            <person name="Ramamoorthy G.K."/>
            <person name="Gryganskyi A."/>
            <person name="Culley D."/>
            <person name="Magnuson J.K."/>
            <person name="James T.Y."/>
            <person name="O'Malley M.A."/>
            <person name="Stajich J.E."/>
            <person name="Spatafora J.W."/>
            <person name="Visel A."/>
            <person name="Grigoriev I.V."/>
        </authorList>
    </citation>
    <scope>NUCLEOTIDE SEQUENCE [LARGE SCALE GENOMIC DNA]</scope>
    <source>
        <strain evidence="5 6">NRRL 1336</strain>
    </source>
</reference>
<accession>A0A1X2J4F2</accession>
<keyword evidence="3" id="KW-0472">Membrane</keyword>
<dbReference type="PROSITE" id="PS50850">
    <property type="entry name" value="MFS"/>
    <property type="match status" value="1"/>
</dbReference>
<feature type="domain" description="Major facilitator superfamily (MFS) profile" evidence="4">
    <location>
        <begin position="133"/>
        <end position="320"/>
    </location>
</feature>
<feature type="transmembrane region" description="Helical" evidence="3">
    <location>
        <begin position="28"/>
        <end position="45"/>
    </location>
</feature>
<dbReference type="GO" id="GO:0022857">
    <property type="term" value="F:transmembrane transporter activity"/>
    <property type="evidence" value="ECO:0007669"/>
    <property type="project" value="InterPro"/>
</dbReference>
<dbReference type="PANTHER" id="PTHR11360">
    <property type="entry name" value="MONOCARBOXYLATE TRANSPORTER"/>
    <property type="match status" value="1"/>
</dbReference>
<keyword evidence="3" id="KW-1133">Transmembrane helix</keyword>
<feature type="transmembrane region" description="Helical" evidence="3">
    <location>
        <begin position="224"/>
        <end position="247"/>
    </location>
</feature>
<evidence type="ECO:0000256" key="1">
    <source>
        <dbReference type="ARBA" id="ARBA00004141"/>
    </source>
</evidence>
<evidence type="ECO:0000256" key="2">
    <source>
        <dbReference type="ARBA" id="ARBA00006727"/>
    </source>
</evidence>
<gene>
    <name evidence="5" type="ORF">BCR42DRAFT_458121</name>
</gene>
<feature type="transmembrane region" description="Helical" evidence="3">
    <location>
        <begin position="197"/>
        <end position="218"/>
    </location>
</feature>
<comment type="caution">
    <text evidence="5">The sequence shown here is derived from an EMBL/GenBank/DDBJ whole genome shotgun (WGS) entry which is preliminary data.</text>
</comment>
<evidence type="ECO:0000259" key="4">
    <source>
        <dbReference type="PROSITE" id="PS50850"/>
    </source>
</evidence>
<dbReference type="SUPFAM" id="SSF103473">
    <property type="entry name" value="MFS general substrate transporter"/>
    <property type="match status" value="1"/>
</dbReference>
<feature type="transmembrane region" description="Helical" evidence="3">
    <location>
        <begin position="259"/>
        <end position="280"/>
    </location>
</feature>
<name>A0A1X2J4F2_9FUNG</name>
<dbReference type="OrthoDB" id="2213137at2759"/>
<dbReference type="InterPro" id="IPR020846">
    <property type="entry name" value="MFS_dom"/>
</dbReference>
<keyword evidence="3" id="KW-0812">Transmembrane</keyword>
<dbReference type="InterPro" id="IPR011701">
    <property type="entry name" value="MFS"/>
</dbReference>
<organism evidence="5 6">
    <name type="scientific">Absidia repens</name>
    <dbReference type="NCBI Taxonomy" id="90262"/>
    <lineage>
        <taxon>Eukaryota</taxon>
        <taxon>Fungi</taxon>
        <taxon>Fungi incertae sedis</taxon>
        <taxon>Mucoromycota</taxon>
        <taxon>Mucoromycotina</taxon>
        <taxon>Mucoromycetes</taxon>
        <taxon>Mucorales</taxon>
        <taxon>Cunninghamellaceae</taxon>
        <taxon>Absidia</taxon>
    </lineage>
</organism>
<dbReference type="Gene3D" id="1.20.1250.20">
    <property type="entry name" value="MFS general substrate transporter like domains"/>
    <property type="match status" value="2"/>
</dbReference>
<evidence type="ECO:0000256" key="3">
    <source>
        <dbReference type="SAM" id="Phobius"/>
    </source>
</evidence>
<feature type="transmembrane region" description="Helical" evidence="3">
    <location>
        <begin position="121"/>
        <end position="149"/>
    </location>
</feature>
<dbReference type="GO" id="GO:0016020">
    <property type="term" value="C:membrane"/>
    <property type="evidence" value="ECO:0007669"/>
    <property type="project" value="UniProtKB-SubCell"/>
</dbReference>
<comment type="similarity">
    <text evidence="2">Belongs to the major facilitator superfamily. Monocarboxylate porter (TC 2.A.1.13) family.</text>
</comment>
<proteinExistence type="inferred from homology"/>